<keyword evidence="8" id="KW-0325">Glycoprotein</keyword>
<evidence type="ECO:0000313" key="10">
    <source>
        <dbReference type="EMBL" id="CAJ0928445.1"/>
    </source>
</evidence>
<dbReference type="CDD" id="cd00112">
    <property type="entry name" value="LDLa"/>
    <property type="match status" value="3"/>
</dbReference>
<evidence type="ECO:0000256" key="3">
    <source>
        <dbReference type="ARBA" id="ARBA00022737"/>
    </source>
</evidence>
<dbReference type="InterPro" id="IPR023415">
    <property type="entry name" value="LDLR_class-A_CS"/>
</dbReference>
<feature type="disulfide bond" evidence="9">
    <location>
        <begin position="131"/>
        <end position="149"/>
    </location>
</feature>
<feature type="disulfide bond" evidence="9">
    <location>
        <begin position="94"/>
        <end position="112"/>
    </location>
</feature>
<accession>A0ABN9L0N7</accession>
<dbReference type="InterPro" id="IPR051221">
    <property type="entry name" value="LDLR-related"/>
</dbReference>
<keyword evidence="2" id="KW-0812">Transmembrane</keyword>
<keyword evidence="5" id="KW-0472">Membrane</keyword>
<dbReference type="EMBL" id="CAUEEQ010005169">
    <property type="protein sequence ID" value="CAJ0928445.1"/>
    <property type="molecule type" value="Genomic_DNA"/>
</dbReference>
<dbReference type="InterPro" id="IPR036055">
    <property type="entry name" value="LDL_receptor-like_sf"/>
</dbReference>
<sequence>MWVETTVWVHSNAQKGRSNILEFRFCWKDSTQLEGYGCVNELVHWQKAYCSENLYRCNTGKCLNHSFVCDGYNDCGDLSDEQNCDCNPAQSHRCGDGRCVALNWVCDGDHDCADKSDEVNCSCHSQGLSECKSGQCIPSAFLCDGDNDCKDGSDEENCTANKGTK</sequence>
<evidence type="ECO:0000256" key="7">
    <source>
        <dbReference type="ARBA" id="ARBA00023170"/>
    </source>
</evidence>
<dbReference type="Proteomes" id="UP001176940">
    <property type="component" value="Unassembled WGS sequence"/>
</dbReference>
<evidence type="ECO:0000256" key="8">
    <source>
        <dbReference type="ARBA" id="ARBA00023180"/>
    </source>
</evidence>
<feature type="disulfide bond" evidence="9">
    <location>
        <begin position="57"/>
        <end position="75"/>
    </location>
</feature>
<feature type="disulfide bond" evidence="9">
    <location>
        <begin position="69"/>
        <end position="84"/>
    </location>
</feature>
<dbReference type="InterPro" id="IPR002172">
    <property type="entry name" value="LDrepeatLR_classA_rpt"/>
</dbReference>
<comment type="caution">
    <text evidence="10">The sequence shown here is derived from an EMBL/GenBank/DDBJ whole genome shotgun (WGS) entry which is preliminary data.</text>
</comment>
<evidence type="ECO:0000256" key="1">
    <source>
        <dbReference type="ARBA" id="ARBA00004167"/>
    </source>
</evidence>
<keyword evidence="6 9" id="KW-1015">Disulfide bond</keyword>
<name>A0ABN9L0N7_9NEOB</name>
<dbReference type="PANTHER" id="PTHR22722">
    <property type="entry name" value="LOW-DENSITY LIPOPROTEIN RECEPTOR-RELATED PROTEIN 2-RELATED"/>
    <property type="match status" value="1"/>
</dbReference>
<dbReference type="PROSITE" id="PS01209">
    <property type="entry name" value="LDLRA_1"/>
    <property type="match status" value="1"/>
</dbReference>
<evidence type="ECO:0000256" key="9">
    <source>
        <dbReference type="PROSITE-ProRule" id="PRU00124"/>
    </source>
</evidence>
<evidence type="ECO:0000313" key="11">
    <source>
        <dbReference type="Proteomes" id="UP001176940"/>
    </source>
</evidence>
<dbReference type="PROSITE" id="PS50068">
    <property type="entry name" value="LDLRA_2"/>
    <property type="match status" value="3"/>
</dbReference>
<comment type="subcellular location">
    <subcellularLocation>
        <location evidence="1">Membrane</location>
        <topology evidence="1">Single-pass membrane protein</topology>
    </subcellularLocation>
</comment>
<comment type="caution">
    <text evidence="9">Lacks conserved residue(s) required for the propagation of feature annotation.</text>
</comment>
<reference evidence="10" key="1">
    <citation type="submission" date="2023-07" db="EMBL/GenBank/DDBJ databases">
        <authorList>
            <person name="Stuckert A."/>
        </authorList>
    </citation>
    <scope>NUCLEOTIDE SEQUENCE</scope>
</reference>
<gene>
    <name evidence="10" type="ORF">RIMI_LOCUS3442059</name>
</gene>
<protein>
    <submittedName>
        <fullName evidence="10">Uncharacterized protein</fullName>
    </submittedName>
</protein>
<dbReference type="SMART" id="SM00192">
    <property type="entry name" value="LDLa"/>
    <property type="match status" value="3"/>
</dbReference>
<feature type="disulfide bond" evidence="9">
    <location>
        <begin position="143"/>
        <end position="158"/>
    </location>
</feature>
<evidence type="ECO:0000256" key="6">
    <source>
        <dbReference type="ARBA" id="ARBA00023157"/>
    </source>
</evidence>
<feature type="disulfide bond" evidence="9">
    <location>
        <begin position="50"/>
        <end position="62"/>
    </location>
</feature>
<keyword evidence="4" id="KW-1133">Transmembrane helix</keyword>
<proteinExistence type="predicted"/>
<keyword evidence="7" id="KW-0675">Receptor</keyword>
<dbReference type="Gene3D" id="4.10.400.10">
    <property type="entry name" value="Low-density Lipoprotein Receptor"/>
    <property type="match status" value="3"/>
</dbReference>
<dbReference type="SUPFAM" id="SSF57424">
    <property type="entry name" value="LDL receptor-like module"/>
    <property type="match status" value="3"/>
</dbReference>
<dbReference type="Pfam" id="PF00057">
    <property type="entry name" value="Ldl_recept_a"/>
    <property type="match status" value="3"/>
</dbReference>
<keyword evidence="3" id="KW-0677">Repeat</keyword>
<evidence type="ECO:0000256" key="4">
    <source>
        <dbReference type="ARBA" id="ARBA00022989"/>
    </source>
</evidence>
<evidence type="ECO:0000256" key="2">
    <source>
        <dbReference type="ARBA" id="ARBA00022692"/>
    </source>
</evidence>
<organism evidence="10 11">
    <name type="scientific">Ranitomeya imitator</name>
    <name type="common">mimic poison frog</name>
    <dbReference type="NCBI Taxonomy" id="111125"/>
    <lineage>
        <taxon>Eukaryota</taxon>
        <taxon>Metazoa</taxon>
        <taxon>Chordata</taxon>
        <taxon>Craniata</taxon>
        <taxon>Vertebrata</taxon>
        <taxon>Euteleostomi</taxon>
        <taxon>Amphibia</taxon>
        <taxon>Batrachia</taxon>
        <taxon>Anura</taxon>
        <taxon>Neobatrachia</taxon>
        <taxon>Hyloidea</taxon>
        <taxon>Dendrobatidae</taxon>
        <taxon>Dendrobatinae</taxon>
        <taxon>Ranitomeya</taxon>
    </lineage>
</organism>
<feature type="disulfide bond" evidence="9">
    <location>
        <begin position="106"/>
        <end position="121"/>
    </location>
</feature>
<keyword evidence="11" id="KW-1185">Reference proteome</keyword>
<evidence type="ECO:0000256" key="5">
    <source>
        <dbReference type="ARBA" id="ARBA00023136"/>
    </source>
</evidence>
<dbReference type="PRINTS" id="PR00261">
    <property type="entry name" value="LDLRECEPTOR"/>
</dbReference>